<dbReference type="GO" id="GO:0016787">
    <property type="term" value="F:hydrolase activity"/>
    <property type="evidence" value="ECO:0007669"/>
    <property type="project" value="UniProtKB-KW"/>
</dbReference>
<keyword evidence="1 5" id="KW-1277">Toxin-antitoxin system</keyword>
<evidence type="ECO:0000256" key="2">
    <source>
        <dbReference type="ARBA" id="ARBA00022722"/>
    </source>
</evidence>
<name>A0A3P3RPF7_9EURY</name>
<comment type="caution">
    <text evidence="8">The sequence shown here is derived from an EMBL/GenBank/DDBJ whole genome shotgun (WGS) entry which is preliminary data.</text>
</comment>
<keyword evidence="3 5" id="KW-0479">Metal-binding</keyword>
<dbReference type="GO" id="GO:0000287">
    <property type="term" value="F:magnesium ion binding"/>
    <property type="evidence" value="ECO:0007669"/>
    <property type="project" value="UniProtKB-UniRule"/>
</dbReference>
<dbReference type="Pfam" id="PF01850">
    <property type="entry name" value="PIN"/>
    <property type="match status" value="1"/>
</dbReference>
<dbReference type="HAMAP" id="MF_00265">
    <property type="entry name" value="VapC_Nob1"/>
    <property type="match status" value="1"/>
</dbReference>
<organism evidence="8 9">
    <name type="scientific">Halocatena pleomorpha</name>
    <dbReference type="NCBI Taxonomy" id="1785090"/>
    <lineage>
        <taxon>Archaea</taxon>
        <taxon>Methanobacteriati</taxon>
        <taxon>Methanobacteriota</taxon>
        <taxon>Stenosarchaea group</taxon>
        <taxon>Halobacteria</taxon>
        <taxon>Halobacteriales</taxon>
        <taxon>Natronomonadaceae</taxon>
        <taxon>Halocatena</taxon>
    </lineage>
</organism>
<feature type="binding site" evidence="5">
    <location>
        <position position="91"/>
    </location>
    <ligand>
        <name>Mg(2+)</name>
        <dbReference type="ChEBI" id="CHEBI:18420"/>
    </ligand>
</feature>
<dbReference type="OrthoDB" id="194754at2157"/>
<dbReference type="GO" id="GO:0004540">
    <property type="term" value="F:RNA nuclease activity"/>
    <property type="evidence" value="ECO:0007669"/>
    <property type="project" value="InterPro"/>
</dbReference>
<comment type="caution">
    <text evidence="5">Lacks conserved residue(s) required for the propagation of feature annotation.</text>
</comment>
<dbReference type="GO" id="GO:0090729">
    <property type="term" value="F:toxin activity"/>
    <property type="evidence" value="ECO:0007669"/>
    <property type="project" value="UniProtKB-KW"/>
</dbReference>
<evidence type="ECO:0000313" key="8">
    <source>
        <dbReference type="EMBL" id="RRJ34243.1"/>
    </source>
</evidence>
<evidence type="ECO:0000256" key="3">
    <source>
        <dbReference type="ARBA" id="ARBA00022723"/>
    </source>
</evidence>
<feature type="region of interest" description="Disordered" evidence="6">
    <location>
        <begin position="113"/>
        <end position="132"/>
    </location>
</feature>
<reference evidence="8 9" key="1">
    <citation type="submission" date="2018-11" db="EMBL/GenBank/DDBJ databases">
        <title>Taxonoimc description of Halomarina strain SPP-AMP-1.</title>
        <authorList>
            <person name="Pal Y."/>
            <person name="Srinivasana K."/>
            <person name="Verma A."/>
            <person name="Kumar P."/>
        </authorList>
    </citation>
    <scope>NUCLEOTIDE SEQUENCE [LARGE SCALE GENOMIC DNA]</scope>
    <source>
        <strain evidence="8 9">SPP-AMP-1</strain>
    </source>
</reference>
<dbReference type="Gene3D" id="3.40.50.1010">
    <property type="entry name" value="5'-nuclease"/>
    <property type="match status" value="1"/>
</dbReference>
<comment type="cofactor">
    <cofactor evidence="5">
        <name>Mg(2+)</name>
        <dbReference type="ChEBI" id="CHEBI:18420"/>
    </cofactor>
</comment>
<dbReference type="InterPro" id="IPR022907">
    <property type="entry name" value="VapC_family"/>
</dbReference>
<keyword evidence="2 5" id="KW-0540">Nuclease</keyword>
<feature type="domain" description="PIN" evidence="7">
    <location>
        <begin position="3"/>
        <end position="116"/>
    </location>
</feature>
<accession>A0A3P3RPF7</accession>
<dbReference type="RefSeq" id="WP_124953160.1">
    <property type="nucleotide sequence ID" value="NZ_RRCH01000001.1"/>
</dbReference>
<dbReference type="EMBL" id="RRCH01000001">
    <property type="protein sequence ID" value="RRJ34243.1"/>
    <property type="molecule type" value="Genomic_DNA"/>
</dbReference>
<comment type="function">
    <text evidence="5">Toxic component of a toxin-antitoxin (TA) system. An RNase.</text>
</comment>
<evidence type="ECO:0000256" key="6">
    <source>
        <dbReference type="SAM" id="MobiDB-lite"/>
    </source>
</evidence>
<keyword evidence="5" id="KW-0460">Magnesium</keyword>
<keyword evidence="9" id="KW-1185">Reference proteome</keyword>
<evidence type="ECO:0000313" key="9">
    <source>
        <dbReference type="Proteomes" id="UP000282322"/>
    </source>
</evidence>
<proteinExistence type="inferred from homology"/>
<dbReference type="InterPro" id="IPR029060">
    <property type="entry name" value="PIN-like_dom_sf"/>
</dbReference>
<sequence>MTVFVESDFLIALATDDDRLQERAKEVLDGREIVTSLISYLELLIVLERHQFDYVRLFANLLDLVPVGAEHEQQIVLKAVTYFEDGMTPFDAFHAATAETRGLSICSSDKAYEDVDPDRLPLEPQSSTEGQR</sequence>
<evidence type="ECO:0000256" key="1">
    <source>
        <dbReference type="ARBA" id="ARBA00022649"/>
    </source>
</evidence>
<evidence type="ECO:0000256" key="5">
    <source>
        <dbReference type="HAMAP-Rule" id="MF_00265"/>
    </source>
</evidence>
<dbReference type="Proteomes" id="UP000282322">
    <property type="component" value="Unassembled WGS sequence"/>
</dbReference>
<dbReference type="SUPFAM" id="SSF88723">
    <property type="entry name" value="PIN domain-like"/>
    <property type="match status" value="1"/>
</dbReference>
<protein>
    <recommendedName>
        <fullName evidence="5">Ribonuclease VapC</fullName>
        <shortName evidence="5">RNase VapC</shortName>
        <ecNumber evidence="5">3.1.-.-</ecNumber>
    </recommendedName>
    <alternativeName>
        <fullName evidence="5">Putative toxin VapC</fullName>
    </alternativeName>
</protein>
<evidence type="ECO:0000256" key="4">
    <source>
        <dbReference type="ARBA" id="ARBA00022801"/>
    </source>
</evidence>
<evidence type="ECO:0000259" key="7">
    <source>
        <dbReference type="Pfam" id="PF01850"/>
    </source>
</evidence>
<keyword evidence="5" id="KW-0800">Toxin</keyword>
<dbReference type="InterPro" id="IPR002716">
    <property type="entry name" value="PIN_dom"/>
</dbReference>
<keyword evidence="4 5" id="KW-0378">Hydrolase</keyword>
<gene>
    <name evidence="5" type="primary">vapC</name>
    <name evidence="8" type="ORF">EIK79_00255</name>
</gene>
<dbReference type="AlphaFoldDB" id="A0A3P3RPF7"/>
<dbReference type="EC" id="3.1.-.-" evidence="5"/>
<comment type="similarity">
    <text evidence="5">Belongs to the PINc/VapC protein family.</text>
</comment>